<dbReference type="InterPro" id="IPR020635">
    <property type="entry name" value="Tyr_kinase_cat_dom"/>
</dbReference>
<keyword evidence="2" id="KW-0675">Receptor</keyword>
<dbReference type="PRINTS" id="PR00109">
    <property type="entry name" value="TYRKINASE"/>
</dbReference>
<dbReference type="PROSITE" id="PS50011">
    <property type="entry name" value="PROTEIN_KINASE_DOM"/>
    <property type="match status" value="1"/>
</dbReference>
<dbReference type="GO" id="GO:0043121">
    <property type="term" value="F:neurotrophin binding"/>
    <property type="evidence" value="ECO:0007669"/>
    <property type="project" value="TreeGrafter"/>
</dbReference>
<dbReference type="SMART" id="SM00219">
    <property type="entry name" value="TyrKc"/>
    <property type="match status" value="1"/>
</dbReference>
<dbReference type="GO" id="GO:0030424">
    <property type="term" value="C:axon"/>
    <property type="evidence" value="ECO:0007669"/>
    <property type="project" value="TreeGrafter"/>
</dbReference>
<name>A0AAV4WV78_CAEEX</name>
<dbReference type="GO" id="GO:1990090">
    <property type="term" value="P:cellular response to nerve growth factor stimulus"/>
    <property type="evidence" value="ECO:0007669"/>
    <property type="project" value="TreeGrafter"/>
</dbReference>
<evidence type="ECO:0000313" key="2">
    <source>
        <dbReference type="EMBL" id="GIY86652.1"/>
    </source>
</evidence>
<dbReference type="GO" id="GO:0005886">
    <property type="term" value="C:plasma membrane"/>
    <property type="evidence" value="ECO:0007669"/>
    <property type="project" value="TreeGrafter"/>
</dbReference>
<organism evidence="2 3">
    <name type="scientific">Caerostris extrusa</name>
    <name type="common">Bark spider</name>
    <name type="synonym">Caerostris bankana</name>
    <dbReference type="NCBI Taxonomy" id="172846"/>
    <lineage>
        <taxon>Eukaryota</taxon>
        <taxon>Metazoa</taxon>
        <taxon>Ecdysozoa</taxon>
        <taxon>Arthropoda</taxon>
        <taxon>Chelicerata</taxon>
        <taxon>Arachnida</taxon>
        <taxon>Araneae</taxon>
        <taxon>Araneomorphae</taxon>
        <taxon>Entelegynae</taxon>
        <taxon>Araneoidea</taxon>
        <taxon>Araneidae</taxon>
        <taxon>Caerostris</taxon>
    </lineage>
</organism>
<dbReference type="GO" id="GO:0005524">
    <property type="term" value="F:ATP binding"/>
    <property type="evidence" value="ECO:0007669"/>
    <property type="project" value="InterPro"/>
</dbReference>
<accession>A0AAV4WV78</accession>
<proteinExistence type="predicted"/>
<keyword evidence="3" id="KW-1185">Reference proteome</keyword>
<dbReference type="GO" id="GO:0051897">
    <property type="term" value="P:positive regulation of phosphatidylinositol 3-kinase/protein kinase B signal transduction"/>
    <property type="evidence" value="ECO:0007669"/>
    <property type="project" value="TreeGrafter"/>
</dbReference>
<evidence type="ECO:0000313" key="3">
    <source>
        <dbReference type="Proteomes" id="UP001054945"/>
    </source>
</evidence>
<evidence type="ECO:0000259" key="1">
    <source>
        <dbReference type="PROSITE" id="PS50011"/>
    </source>
</evidence>
<dbReference type="GO" id="GO:0005030">
    <property type="term" value="F:neurotrophin receptor activity"/>
    <property type="evidence" value="ECO:0007669"/>
    <property type="project" value="TreeGrafter"/>
</dbReference>
<protein>
    <submittedName>
        <fullName evidence="2">NT-3 growth factor receptor</fullName>
    </submittedName>
</protein>
<dbReference type="InterPro" id="IPR050122">
    <property type="entry name" value="RTK"/>
</dbReference>
<dbReference type="Pfam" id="PF07714">
    <property type="entry name" value="PK_Tyr_Ser-Thr"/>
    <property type="match status" value="2"/>
</dbReference>
<dbReference type="AlphaFoldDB" id="A0AAV4WV78"/>
<dbReference type="InterPro" id="IPR001245">
    <property type="entry name" value="Ser-Thr/Tyr_kinase_cat_dom"/>
</dbReference>
<dbReference type="Proteomes" id="UP001054945">
    <property type="component" value="Unassembled WGS sequence"/>
</dbReference>
<dbReference type="GO" id="GO:0010976">
    <property type="term" value="P:positive regulation of neuron projection development"/>
    <property type="evidence" value="ECO:0007669"/>
    <property type="project" value="TreeGrafter"/>
</dbReference>
<comment type="caution">
    <text evidence="2">The sequence shown here is derived from an EMBL/GenBank/DDBJ whole genome shotgun (WGS) entry which is preliminary data.</text>
</comment>
<dbReference type="SUPFAM" id="SSF56112">
    <property type="entry name" value="Protein kinase-like (PK-like)"/>
    <property type="match status" value="1"/>
</dbReference>
<dbReference type="Gene3D" id="1.10.510.10">
    <property type="entry name" value="Transferase(Phosphotransferase) domain 1"/>
    <property type="match status" value="1"/>
</dbReference>
<gene>
    <name evidence="2" type="primary">NTRK3</name>
    <name evidence="2" type="ORF">CEXT_247001</name>
</gene>
<reference evidence="2 3" key="1">
    <citation type="submission" date="2021-06" db="EMBL/GenBank/DDBJ databases">
        <title>Caerostris extrusa draft genome.</title>
        <authorList>
            <person name="Kono N."/>
            <person name="Arakawa K."/>
        </authorList>
    </citation>
    <scope>NUCLEOTIDE SEQUENCE [LARGE SCALE GENOMIC DNA]</scope>
</reference>
<feature type="domain" description="Protein kinase" evidence="1">
    <location>
        <begin position="1"/>
        <end position="115"/>
    </location>
</feature>
<dbReference type="InterPro" id="IPR000719">
    <property type="entry name" value="Prot_kinase_dom"/>
</dbReference>
<sequence length="151" mass="17239">MPIRWMAPESITYGKFSLESDVWAYGVVLWEIFTYAKQPYYGHSNDEVVRLILQGILLSPPENCPPRICCEAHFARHLTLPPENCPPHICTIMAGCWKTEPRDRLTFQEVYHMISPNSTDNVLEASASQDDSDMRMDSENYLLPTGITVES</sequence>
<dbReference type="GO" id="GO:0043235">
    <property type="term" value="C:receptor complex"/>
    <property type="evidence" value="ECO:0007669"/>
    <property type="project" value="TreeGrafter"/>
</dbReference>
<dbReference type="GO" id="GO:0004714">
    <property type="term" value="F:transmembrane receptor protein tyrosine kinase activity"/>
    <property type="evidence" value="ECO:0007669"/>
    <property type="project" value="TreeGrafter"/>
</dbReference>
<dbReference type="GO" id="GO:0007169">
    <property type="term" value="P:cell surface receptor protein tyrosine kinase signaling pathway"/>
    <property type="evidence" value="ECO:0007669"/>
    <property type="project" value="TreeGrafter"/>
</dbReference>
<dbReference type="PANTHER" id="PTHR24416">
    <property type="entry name" value="TYROSINE-PROTEIN KINASE RECEPTOR"/>
    <property type="match status" value="1"/>
</dbReference>
<dbReference type="InterPro" id="IPR011009">
    <property type="entry name" value="Kinase-like_dom_sf"/>
</dbReference>
<dbReference type="PANTHER" id="PTHR24416:SF619">
    <property type="entry name" value="TYROSINE-PROTEIN KINASE TRANSMEMBRANE RECEPTOR ROR-LIKE PROTEIN"/>
    <property type="match status" value="1"/>
</dbReference>
<dbReference type="EMBL" id="BPLR01016829">
    <property type="protein sequence ID" value="GIY86652.1"/>
    <property type="molecule type" value="Genomic_DNA"/>
</dbReference>